<keyword evidence="5 8" id="KW-0233">DNA recombination</keyword>
<proteinExistence type="inferred from homology"/>
<keyword evidence="6 8" id="KW-0234">DNA repair</keyword>
<protein>
    <recommendedName>
        <fullName evidence="3 8">DNA repair protein RecO</fullName>
    </recommendedName>
    <alternativeName>
        <fullName evidence="7 8">Recombination protein O</fullName>
    </alternativeName>
</protein>
<accession>A0ABS7MLP2</accession>
<dbReference type="Pfam" id="PF02565">
    <property type="entry name" value="RecO_C"/>
    <property type="match status" value="1"/>
</dbReference>
<dbReference type="RefSeq" id="WP_222199695.1">
    <property type="nucleotide sequence ID" value="NZ_JAIMFO010000007.1"/>
</dbReference>
<evidence type="ECO:0000313" key="11">
    <source>
        <dbReference type="Proteomes" id="UP000700908"/>
    </source>
</evidence>
<evidence type="ECO:0000256" key="4">
    <source>
        <dbReference type="ARBA" id="ARBA00022763"/>
    </source>
</evidence>
<dbReference type="PANTHER" id="PTHR33991:SF1">
    <property type="entry name" value="DNA REPAIR PROTEIN RECO"/>
    <property type="match status" value="1"/>
</dbReference>
<gene>
    <name evidence="8 10" type="primary">recO</name>
    <name evidence="10" type="ORF">K6V98_06415</name>
</gene>
<dbReference type="InterPro" id="IPR012340">
    <property type="entry name" value="NA-bd_OB-fold"/>
</dbReference>
<dbReference type="InterPro" id="IPR042242">
    <property type="entry name" value="RecO_C"/>
</dbReference>
<evidence type="ECO:0000256" key="6">
    <source>
        <dbReference type="ARBA" id="ARBA00023204"/>
    </source>
</evidence>
<dbReference type="InterPro" id="IPR003717">
    <property type="entry name" value="RecO"/>
</dbReference>
<evidence type="ECO:0000259" key="9">
    <source>
        <dbReference type="Pfam" id="PF11967"/>
    </source>
</evidence>
<dbReference type="Pfam" id="PF11967">
    <property type="entry name" value="RecO_N"/>
    <property type="match status" value="1"/>
</dbReference>
<dbReference type="EMBL" id="JAIMFO010000007">
    <property type="protein sequence ID" value="MBY4797978.1"/>
    <property type="molecule type" value="Genomic_DNA"/>
</dbReference>
<keyword evidence="11" id="KW-1185">Reference proteome</keyword>
<dbReference type="SUPFAM" id="SSF57863">
    <property type="entry name" value="ArfGap/RecO-like zinc finger"/>
    <property type="match status" value="1"/>
</dbReference>
<dbReference type="SUPFAM" id="SSF50249">
    <property type="entry name" value="Nucleic acid-binding proteins"/>
    <property type="match status" value="1"/>
</dbReference>
<evidence type="ECO:0000256" key="7">
    <source>
        <dbReference type="ARBA" id="ARBA00033409"/>
    </source>
</evidence>
<name>A0ABS7MLP2_9ACTN</name>
<evidence type="ECO:0000256" key="8">
    <source>
        <dbReference type="HAMAP-Rule" id="MF_00201"/>
    </source>
</evidence>
<dbReference type="InterPro" id="IPR037278">
    <property type="entry name" value="ARFGAP/RecO"/>
</dbReference>
<evidence type="ECO:0000313" key="10">
    <source>
        <dbReference type="EMBL" id="MBY4797978.1"/>
    </source>
</evidence>
<reference evidence="10 11" key="1">
    <citation type="submission" date="2021-08" db="EMBL/GenBank/DDBJ databases">
        <title>Collinsella faecalis sp. nov. isolated from swine faeces.</title>
        <authorList>
            <person name="Oh B.S."/>
            <person name="Lee J.H."/>
        </authorList>
    </citation>
    <scope>NUCLEOTIDE SEQUENCE [LARGE SCALE GENOMIC DNA]</scope>
    <source>
        <strain evidence="10 11">AGMB00827</strain>
    </source>
</reference>
<sequence length="248" mass="26908">MSRSRTYRIAALVLAKVKLKETDLILTLLAQDGRRIQAVAKGARKPGSRLAARSELCTTIDVLLARGRSLDIVSQAELIAAPLGSAPDLEALSAALAIADLARHACFEDTEDPFVFSITQSAFDWCSKVSGAKLDLLVGAYTFKLLAHIGYRPEWETCVSCNDEDVSRFSAEAGGLICASCAKTLPAAIPVSQAVQSWLKVLLPLRFDDLLAEDIDTSVAFDLAELALRWAATHLEVRLKSMEFMLGR</sequence>
<evidence type="ECO:0000256" key="3">
    <source>
        <dbReference type="ARBA" id="ARBA00021310"/>
    </source>
</evidence>
<comment type="caution">
    <text evidence="10">The sequence shown here is derived from an EMBL/GenBank/DDBJ whole genome shotgun (WGS) entry which is preliminary data.</text>
</comment>
<comment type="similarity">
    <text evidence="2 8">Belongs to the RecO family.</text>
</comment>
<dbReference type="Gene3D" id="1.20.1440.120">
    <property type="entry name" value="Recombination protein O, C-terminal domain"/>
    <property type="match status" value="1"/>
</dbReference>
<dbReference type="NCBIfam" id="TIGR00613">
    <property type="entry name" value="reco"/>
    <property type="match status" value="1"/>
</dbReference>
<evidence type="ECO:0000256" key="2">
    <source>
        <dbReference type="ARBA" id="ARBA00007452"/>
    </source>
</evidence>
<evidence type="ECO:0000256" key="1">
    <source>
        <dbReference type="ARBA" id="ARBA00003065"/>
    </source>
</evidence>
<dbReference type="Proteomes" id="UP000700908">
    <property type="component" value="Unassembled WGS sequence"/>
</dbReference>
<feature type="domain" description="DNA replication/recombination mediator RecO N-terminal" evidence="9">
    <location>
        <begin position="6"/>
        <end position="80"/>
    </location>
</feature>
<dbReference type="InterPro" id="IPR022572">
    <property type="entry name" value="DNA_rep/recomb_RecO_N"/>
</dbReference>
<dbReference type="HAMAP" id="MF_00201">
    <property type="entry name" value="RecO"/>
    <property type="match status" value="1"/>
</dbReference>
<comment type="function">
    <text evidence="1 8">Involved in DNA repair and RecF pathway recombination.</text>
</comment>
<organism evidence="10 11">
    <name type="scientific">Collinsella ureilytica</name>
    <dbReference type="NCBI Taxonomy" id="2869515"/>
    <lineage>
        <taxon>Bacteria</taxon>
        <taxon>Bacillati</taxon>
        <taxon>Actinomycetota</taxon>
        <taxon>Coriobacteriia</taxon>
        <taxon>Coriobacteriales</taxon>
        <taxon>Coriobacteriaceae</taxon>
        <taxon>Collinsella</taxon>
    </lineage>
</organism>
<evidence type="ECO:0000256" key="5">
    <source>
        <dbReference type="ARBA" id="ARBA00023172"/>
    </source>
</evidence>
<dbReference type="Gene3D" id="2.40.50.140">
    <property type="entry name" value="Nucleic acid-binding proteins"/>
    <property type="match status" value="1"/>
</dbReference>
<keyword evidence="4 8" id="KW-0227">DNA damage</keyword>
<dbReference type="PANTHER" id="PTHR33991">
    <property type="entry name" value="DNA REPAIR PROTEIN RECO"/>
    <property type="match status" value="1"/>
</dbReference>